<dbReference type="SUPFAM" id="SSF48452">
    <property type="entry name" value="TPR-like"/>
    <property type="match status" value="3"/>
</dbReference>
<dbReference type="OrthoDB" id="638548at2"/>
<sequence>MFTSTQVALMIIRTLISSLLSLLLLIVVVGTAAGCQPEDEVQATPSPDPDTEIPITTVSEDARAVFLDGLYAMEIGDQQTAQEHFQKAVSIDPDFTYAYVYLADVSFSPESFEKNLGKANETSSDKSEGEQLLAQIRKTYITNDAERRLELASRLTEAYPASAYAWVERGDVYNSRGEVDEAREAWKTASKHSSTLIVSNVRLSNSYTFSEPRDLDKAILFAQQAVAIQPEEAVLQVWLGDAYRGNGDLEEARRTYQKAVEVNAGYAPAHVKLGHVLSFLGSYDEARASYDQGVQQGRGVAKAQLANYRAFVALHEGNPEAAYDELSDVIVMIENMDLPVEEKTGVTFFTLNNQFLVAVHNDMIEEAEATITQRRLLSEEVEDRTVDATMKANISTDRLYWDGYLAAMSGNTEMARKAANDYYESVKDQTDPKRFENQHHLLGLAALIDGDGETAVRHLSKADPNNIGIRFQLAQAYELAGDIEASRKAYDDVARHNFNSVEYAIVRADAMKKRRV</sequence>
<dbReference type="RefSeq" id="WP_098079001.1">
    <property type="nucleotide sequence ID" value="NZ_PDEQ01000012.1"/>
</dbReference>
<dbReference type="Pfam" id="PF13181">
    <property type="entry name" value="TPR_8"/>
    <property type="match status" value="1"/>
</dbReference>
<name>A0A2A8CTC5_9BACT</name>
<dbReference type="Pfam" id="PF14559">
    <property type="entry name" value="TPR_19"/>
    <property type="match status" value="1"/>
</dbReference>
<feature type="repeat" description="TPR" evidence="1">
    <location>
        <begin position="233"/>
        <end position="266"/>
    </location>
</feature>
<comment type="caution">
    <text evidence="2">The sequence shown here is derived from an EMBL/GenBank/DDBJ whole genome shotgun (WGS) entry which is preliminary data.</text>
</comment>
<accession>A0A2A8CTC5</accession>
<proteinExistence type="predicted"/>
<organism evidence="2 3">
    <name type="scientific">Longibacter salinarum</name>
    <dbReference type="NCBI Taxonomy" id="1850348"/>
    <lineage>
        <taxon>Bacteria</taxon>
        <taxon>Pseudomonadati</taxon>
        <taxon>Rhodothermota</taxon>
        <taxon>Rhodothermia</taxon>
        <taxon>Rhodothermales</taxon>
        <taxon>Salisaetaceae</taxon>
        <taxon>Longibacter</taxon>
    </lineage>
</organism>
<dbReference type="InterPro" id="IPR019734">
    <property type="entry name" value="TPR_rpt"/>
</dbReference>
<evidence type="ECO:0000256" key="1">
    <source>
        <dbReference type="PROSITE-ProRule" id="PRU00339"/>
    </source>
</evidence>
<dbReference type="InterPro" id="IPR011990">
    <property type="entry name" value="TPR-like_helical_dom_sf"/>
</dbReference>
<evidence type="ECO:0000313" key="2">
    <source>
        <dbReference type="EMBL" id="PEN11094.1"/>
    </source>
</evidence>
<dbReference type="SMART" id="SM00028">
    <property type="entry name" value="TPR"/>
    <property type="match status" value="6"/>
</dbReference>
<dbReference type="AlphaFoldDB" id="A0A2A8CTC5"/>
<dbReference type="PANTHER" id="PTHR12558:SF13">
    <property type="entry name" value="CELL DIVISION CYCLE PROTEIN 27 HOMOLOG"/>
    <property type="match status" value="1"/>
</dbReference>
<feature type="repeat" description="TPR" evidence="1">
    <location>
        <begin position="62"/>
        <end position="95"/>
    </location>
</feature>
<keyword evidence="3" id="KW-1185">Reference proteome</keyword>
<evidence type="ECO:0000313" key="3">
    <source>
        <dbReference type="Proteomes" id="UP000220102"/>
    </source>
</evidence>
<dbReference type="EMBL" id="PDEQ01000012">
    <property type="protein sequence ID" value="PEN11094.1"/>
    <property type="molecule type" value="Genomic_DNA"/>
</dbReference>
<keyword evidence="1" id="KW-0802">TPR repeat</keyword>
<gene>
    <name evidence="2" type="ORF">CRI94_16875</name>
</gene>
<dbReference type="Pfam" id="PF13414">
    <property type="entry name" value="TPR_11"/>
    <property type="match status" value="1"/>
</dbReference>
<dbReference type="Proteomes" id="UP000220102">
    <property type="component" value="Unassembled WGS sequence"/>
</dbReference>
<reference evidence="2 3" key="1">
    <citation type="submission" date="2017-10" db="EMBL/GenBank/DDBJ databases">
        <title>Draft genome of Longibacter Salinarum.</title>
        <authorList>
            <person name="Goh K.M."/>
            <person name="Shamsir M.S."/>
            <person name="Lim S.W."/>
        </authorList>
    </citation>
    <scope>NUCLEOTIDE SEQUENCE [LARGE SCALE GENOMIC DNA]</scope>
    <source>
        <strain evidence="2 3">KCTC 52045</strain>
    </source>
</reference>
<dbReference type="Gene3D" id="1.25.40.10">
    <property type="entry name" value="Tetratricopeptide repeat domain"/>
    <property type="match status" value="2"/>
</dbReference>
<dbReference type="Pfam" id="PF13432">
    <property type="entry name" value="TPR_16"/>
    <property type="match status" value="1"/>
</dbReference>
<dbReference type="PROSITE" id="PS50005">
    <property type="entry name" value="TPR"/>
    <property type="match status" value="2"/>
</dbReference>
<protein>
    <submittedName>
        <fullName evidence="2">Uncharacterized protein</fullName>
    </submittedName>
</protein>
<dbReference type="PANTHER" id="PTHR12558">
    <property type="entry name" value="CELL DIVISION CYCLE 16,23,27"/>
    <property type="match status" value="1"/>
</dbReference>